<name>A0A9D4X7Y6_PEA</name>
<dbReference type="AlphaFoldDB" id="A0A9D4X7Y6"/>
<proteinExistence type="predicted"/>
<dbReference type="Proteomes" id="UP001058974">
    <property type="component" value="Chromosome 4"/>
</dbReference>
<evidence type="ECO:0000313" key="1">
    <source>
        <dbReference type="EMBL" id="KAI5415217.1"/>
    </source>
</evidence>
<keyword evidence="2" id="KW-1185">Reference proteome</keyword>
<accession>A0A9D4X7Y6</accession>
<gene>
    <name evidence="1" type="ORF">KIW84_040601</name>
</gene>
<organism evidence="1 2">
    <name type="scientific">Pisum sativum</name>
    <name type="common">Garden pea</name>
    <name type="synonym">Lathyrus oleraceus</name>
    <dbReference type="NCBI Taxonomy" id="3888"/>
    <lineage>
        <taxon>Eukaryota</taxon>
        <taxon>Viridiplantae</taxon>
        <taxon>Streptophyta</taxon>
        <taxon>Embryophyta</taxon>
        <taxon>Tracheophyta</taxon>
        <taxon>Spermatophyta</taxon>
        <taxon>Magnoliopsida</taxon>
        <taxon>eudicotyledons</taxon>
        <taxon>Gunneridae</taxon>
        <taxon>Pentapetalae</taxon>
        <taxon>rosids</taxon>
        <taxon>fabids</taxon>
        <taxon>Fabales</taxon>
        <taxon>Fabaceae</taxon>
        <taxon>Papilionoideae</taxon>
        <taxon>50 kb inversion clade</taxon>
        <taxon>NPAAA clade</taxon>
        <taxon>Hologalegina</taxon>
        <taxon>IRL clade</taxon>
        <taxon>Fabeae</taxon>
        <taxon>Lathyrus</taxon>
    </lineage>
</organism>
<protein>
    <recommendedName>
        <fullName evidence="3">Reverse transcriptase</fullName>
    </recommendedName>
</protein>
<dbReference type="Gramene" id="Psat04G0060100-T1">
    <property type="protein sequence ID" value="KAI5415217.1"/>
    <property type="gene ID" value="KIW84_040601"/>
</dbReference>
<evidence type="ECO:0008006" key="3">
    <source>
        <dbReference type="Google" id="ProtNLM"/>
    </source>
</evidence>
<dbReference type="EMBL" id="JAMSHJ010000004">
    <property type="protein sequence ID" value="KAI5415217.1"/>
    <property type="molecule type" value="Genomic_DNA"/>
</dbReference>
<evidence type="ECO:0000313" key="2">
    <source>
        <dbReference type="Proteomes" id="UP001058974"/>
    </source>
</evidence>
<reference evidence="1 2" key="1">
    <citation type="journal article" date="2022" name="Nat. Genet.">
        <title>Improved pea reference genome and pan-genome highlight genomic features and evolutionary characteristics.</title>
        <authorList>
            <person name="Yang T."/>
            <person name="Liu R."/>
            <person name="Luo Y."/>
            <person name="Hu S."/>
            <person name="Wang D."/>
            <person name="Wang C."/>
            <person name="Pandey M.K."/>
            <person name="Ge S."/>
            <person name="Xu Q."/>
            <person name="Li N."/>
            <person name="Li G."/>
            <person name="Huang Y."/>
            <person name="Saxena R.K."/>
            <person name="Ji Y."/>
            <person name="Li M."/>
            <person name="Yan X."/>
            <person name="He Y."/>
            <person name="Liu Y."/>
            <person name="Wang X."/>
            <person name="Xiang C."/>
            <person name="Varshney R.K."/>
            <person name="Ding H."/>
            <person name="Gao S."/>
            <person name="Zong X."/>
        </authorList>
    </citation>
    <scope>NUCLEOTIDE SEQUENCE [LARGE SCALE GENOMIC DNA]</scope>
    <source>
        <strain evidence="1 2">cv. Zhongwan 6</strain>
    </source>
</reference>
<comment type="caution">
    <text evidence="1">The sequence shown here is derived from an EMBL/GenBank/DDBJ whole genome shotgun (WGS) entry which is preliminary data.</text>
</comment>
<sequence length="235" mass="26986">MRELKDMSNVPWCIVGDFNDLLSQQDKIGNHIHPNWLCVGFCQAESLGRALVKPNLMDKFPNAKLIKLMASHFDHSPNFLHYEPVQRRQSELVRWNGRNRSKLKENKATHLATMEAYRGGHDAASAAQEQSAFVEVRYILDNSMIAIEIIHALKRRTSGNKAHLALKIDINKAYDMVDWGFLIDGDILDAPLVGEVVEGNFIWKEEQDGKYNIKSGYRLWREVQANQRERKVEGD</sequence>